<keyword evidence="4 7" id="KW-0418">Kinase</keyword>
<evidence type="ECO:0000256" key="2">
    <source>
        <dbReference type="ARBA" id="ARBA00022679"/>
    </source>
</evidence>
<dbReference type="AlphaFoldDB" id="A0A9P4IWY7"/>
<evidence type="ECO:0000256" key="5">
    <source>
        <dbReference type="ARBA" id="ARBA00022840"/>
    </source>
</evidence>
<dbReference type="Proteomes" id="UP000799439">
    <property type="component" value="Unassembled WGS sequence"/>
</dbReference>
<dbReference type="Gene3D" id="1.10.510.10">
    <property type="entry name" value="Transferase(Phosphotransferase) domain 1"/>
    <property type="match status" value="1"/>
</dbReference>
<dbReference type="PANTHER" id="PTHR45646">
    <property type="entry name" value="SERINE/THREONINE-PROTEIN KINASE DOA-RELATED"/>
    <property type="match status" value="1"/>
</dbReference>
<dbReference type="InterPro" id="IPR011009">
    <property type="entry name" value="Kinase-like_dom_sf"/>
</dbReference>
<dbReference type="GO" id="GO:0004674">
    <property type="term" value="F:protein serine/threonine kinase activity"/>
    <property type="evidence" value="ECO:0007669"/>
    <property type="project" value="UniProtKB-KW"/>
</dbReference>
<reference evidence="7" key="1">
    <citation type="journal article" date="2020" name="Stud. Mycol.">
        <title>101 Dothideomycetes genomes: a test case for predicting lifestyles and emergence of pathogens.</title>
        <authorList>
            <person name="Haridas S."/>
            <person name="Albert R."/>
            <person name="Binder M."/>
            <person name="Bloem J."/>
            <person name="Labutti K."/>
            <person name="Salamov A."/>
            <person name="Andreopoulos B."/>
            <person name="Baker S."/>
            <person name="Barry K."/>
            <person name="Bills G."/>
            <person name="Bluhm B."/>
            <person name="Cannon C."/>
            <person name="Castanera R."/>
            <person name="Culley D."/>
            <person name="Daum C."/>
            <person name="Ezra D."/>
            <person name="Gonzalez J."/>
            <person name="Henrissat B."/>
            <person name="Kuo A."/>
            <person name="Liang C."/>
            <person name="Lipzen A."/>
            <person name="Lutzoni F."/>
            <person name="Magnuson J."/>
            <person name="Mondo S."/>
            <person name="Nolan M."/>
            <person name="Ohm R."/>
            <person name="Pangilinan J."/>
            <person name="Park H.-J."/>
            <person name="Ramirez L."/>
            <person name="Alfaro M."/>
            <person name="Sun H."/>
            <person name="Tritt A."/>
            <person name="Yoshinaga Y."/>
            <person name="Zwiers L.-H."/>
            <person name="Turgeon B."/>
            <person name="Goodwin S."/>
            <person name="Spatafora J."/>
            <person name="Crous P."/>
            <person name="Grigoriev I."/>
        </authorList>
    </citation>
    <scope>NUCLEOTIDE SEQUENCE</scope>
    <source>
        <strain evidence="7">CBS 260.36</strain>
    </source>
</reference>
<evidence type="ECO:0000256" key="3">
    <source>
        <dbReference type="ARBA" id="ARBA00022741"/>
    </source>
</evidence>
<proteinExistence type="predicted"/>
<dbReference type="GO" id="GO:0005524">
    <property type="term" value="F:ATP binding"/>
    <property type="evidence" value="ECO:0007669"/>
    <property type="project" value="UniProtKB-KW"/>
</dbReference>
<dbReference type="Gene3D" id="3.30.200.20">
    <property type="entry name" value="Phosphorylase Kinase, domain 1"/>
    <property type="match status" value="1"/>
</dbReference>
<keyword evidence="5" id="KW-0067">ATP-binding</keyword>
<gene>
    <name evidence="7" type="ORF">K461DRAFT_230232</name>
</gene>
<keyword evidence="8" id="KW-1185">Reference proteome</keyword>
<dbReference type="SUPFAM" id="SSF56112">
    <property type="entry name" value="Protein kinase-like (PK-like)"/>
    <property type="match status" value="1"/>
</dbReference>
<accession>A0A9P4IWY7</accession>
<evidence type="ECO:0000259" key="6">
    <source>
        <dbReference type="PROSITE" id="PS50011"/>
    </source>
</evidence>
<dbReference type="OrthoDB" id="5979581at2759"/>
<protein>
    <submittedName>
        <fullName evidence="7">Protein kinase</fullName>
    </submittedName>
</protein>
<evidence type="ECO:0000313" key="7">
    <source>
        <dbReference type="EMBL" id="KAF2150081.1"/>
    </source>
</evidence>
<keyword evidence="2" id="KW-0808">Transferase</keyword>
<organism evidence="7 8">
    <name type="scientific">Myriangium duriaei CBS 260.36</name>
    <dbReference type="NCBI Taxonomy" id="1168546"/>
    <lineage>
        <taxon>Eukaryota</taxon>
        <taxon>Fungi</taxon>
        <taxon>Dikarya</taxon>
        <taxon>Ascomycota</taxon>
        <taxon>Pezizomycotina</taxon>
        <taxon>Dothideomycetes</taxon>
        <taxon>Dothideomycetidae</taxon>
        <taxon>Myriangiales</taxon>
        <taxon>Myriangiaceae</taxon>
        <taxon>Myriangium</taxon>
    </lineage>
</organism>
<dbReference type="PROSITE" id="PS50011">
    <property type="entry name" value="PROTEIN_KINASE_DOM"/>
    <property type="match status" value="1"/>
</dbReference>
<dbReference type="InterPro" id="IPR000719">
    <property type="entry name" value="Prot_kinase_dom"/>
</dbReference>
<dbReference type="Pfam" id="PF00069">
    <property type="entry name" value="Pkinase"/>
    <property type="match status" value="1"/>
</dbReference>
<comment type="caution">
    <text evidence="7">The sequence shown here is derived from an EMBL/GenBank/DDBJ whole genome shotgun (WGS) entry which is preliminary data.</text>
</comment>
<dbReference type="InterPro" id="IPR051175">
    <property type="entry name" value="CLK_kinases"/>
</dbReference>
<evidence type="ECO:0000256" key="1">
    <source>
        <dbReference type="ARBA" id="ARBA00022527"/>
    </source>
</evidence>
<keyword evidence="1" id="KW-0723">Serine/threonine-protein kinase</keyword>
<keyword evidence="3" id="KW-0547">Nucleotide-binding</keyword>
<dbReference type="PANTHER" id="PTHR45646:SF11">
    <property type="entry name" value="SERINE_THREONINE-PROTEIN KINASE DOA"/>
    <property type="match status" value="1"/>
</dbReference>
<evidence type="ECO:0000313" key="8">
    <source>
        <dbReference type="Proteomes" id="UP000799439"/>
    </source>
</evidence>
<feature type="domain" description="Protein kinase" evidence="6">
    <location>
        <begin position="56"/>
        <end position="396"/>
    </location>
</feature>
<dbReference type="GO" id="GO:0043484">
    <property type="term" value="P:regulation of RNA splicing"/>
    <property type="evidence" value="ECO:0007669"/>
    <property type="project" value="TreeGrafter"/>
</dbReference>
<dbReference type="GO" id="GO:0005634">
    <property type="term" value="C:nucleus"/>
    <property type="evidence" value="ECO:0007669"/>
    <property type="project" value="TreeGrafter"/>
</dbReference>
<sequence>MIPSDQAIRGASTAHIVPADGWPEIPRDMRIEEETLPNYKAERFYPARIGETIKNYRIIAKLGFGTGSTVWLCRDLEKDALVTLKLCNAHNKGSKNKSNNELLISQHLKSIDPGPHPGKPCLRIPLDHFEVQSPYGTHTCFIFEPLGLNFREFQNMFPRKTLDMKVVQQSVQVILIGLDFLHQAETVHTDISPNNILLGVADPAVYFQVEKDERDKPSARKTLSDRVIYCSHQIPITSGLPVICDFDSARLGLKHTDDVMPGVYRAPEVIMNMEWDSKIDIWSLALTVWDLLQEKSLFDGHRDGMLHDELHLAEMVSILGPPPKPFLKRSPKAAYYWDSQGNWIAKTPIPDQSLESRLTGLEGKDREMVLAFLRRILRWLPEERPSAEDLFTDDFVVNSD</sequence>
<name>A0A9P4IWY7_9PEZI</name>
<dbReference type="SMART" id="SM00220">
    <property type="entry name" value="S_TKc"/>
    <property type="match status" value="1"/>
</dbReference>
<dbReference type="EMBL" id="ML996090">
    <property type="protein sequence ID" value="KAF2150081.1"/>
    <property type="molecule type" value="Genomic_DNA"/>
</dbReference>
<evidence type="ECO:0000256" key="4">
    <source>
        <dbReference type="ARBA" id="ARBA00022777"/>
    </source>
</evidence>